<organism evidence="10 11">
    <name type="scientific">Mycoplasmopsis phocirhinis</name>
    <dbReference type="NCBI Taxonomy" id="142650"/>
    <lineage>
        <taxon>Bacteria</taxon>
        <taxon>Bacillati</taxon>
        <taxon>Mycoplasmatota</taxon>
        <taxon>Mycoplasmoidales</taxon>
        <taxon>Metamycoplasmataceae</taxon>
        <taxon>Mycoplasmopsis</taxon>
    </lineage>
</organism>
<comment type="subcellular location">
    <subcellularLocation>
        <location evidence="1">Cell membrane</location>
        <topology evidence="1">Lipid-anchor</topology>
    </subcellularLocation>
</comment>
<keyword evidence="5" id="KW-0472">Membrane</keyword>
<proteinExistence type="predicted"/>
<dbReference type="Proteomes" id="UP000289326">
    <property type="component" value="Chromosome"/>
</dbReference>
<name>A0A4V0ZAI6_9BACT</name>
<reference evidence="10 11" key="1">
    <citation type="submission" date="2019-01" db="EMBL/GenBank/DDBJ databases">
        <title>Complete sequence and annotation of the Mycoplasma phocirhinis strain 852T genome.</title>
        <authorList>
            <person name="Frasca S.Jr."/>
            <person name="Kutish G.F."/>
            <person name="Castellanos Gell J."/>
            <person name="Michaels D.L."/>
            <person name="Brown D.R."/>
        </authorList>
    </citation>
    <scope>NUCLEOTIDE SEQUENCE [LARGE SCALE GENOMIC DNA]</scope>
    <source>
        <strain evidence="10 11">852</strain>
    </source>
</reference>
<evidence type="ECO:0000313" key="10">
    <source>
        <dbReference type="EMBL" id="QBF34832.1"/>
    </source>
</evidence>
<keyword evidence="2" id="KW-1003">Cell membrane</keyword>
<dbReference type="AlphaFoldDB" id="A0A4V0ZAI6"/>
<dbReference type="PROSITE" id="PS51257">
    <property type="entry name" value="PROKAR_LIPOPROTEIN"/>
    <property type="match status" value="1"/>
</dbReference>
<evidence type="ECO:0000256" key="2">
    <source>
        <dbReference type="ARBA" id="ARBA00022475"/>
    </source>
</evidence>
<keyword evidence="6" id="KW-0564">Palmitate</keyword>
<dbReference type="GO" id="GO:0005886">
    <property type="term" value="C:plasma membrane"/>
    <property type="evidence" value="ECO:0007669"/>
    <property type="project" value="UniProtKB-SubCell"/>
</dbReference>
<feature type="chain" id="PRO_5020650790" evidence="8">
    <location>
        <begin position="25"/>
        <end position="431"/>
    </location>
</feature>
<evidence type="ECO:0000256" key="3">
    <source>
        <dbReference type="ARBA" id="ARBA00022729"/>
    </source>
</evidence>
<dbReference type="InterPro" id="IPR008107">
    <property type="entry name" value="Mycoplasma_p48"/>
</dbReference>
<dbReference type="PRINTS" id="PR01733">
    <property type="entry name" value="LIPPROTEIN48"/>
</dbReference>
<feature type="domain" description="ABC transporter substrate-binding protein PnrA-like" evidence="9">
    <location>
        <begin position="65"/>
        <end position="337"/>
    </location>
</feature>
<evidence type="ECO:0000256" key="7">
    <source>
        <dbReference type="ARBA" id="ARBA00023288"/>
    </source>
</evidence>
<dbReference type="NCBIfam" id="NF033817">
    <property type="entry name" value="Mplas_variab_LP"/>
    <property type="match status" value="1"/>
</dbReference>
<dbReference type="Pfam" id="PF02608">
    <property type="entry name" value="Bmp"/>
    <property type="match status" value="1"/>
</dbReference>
<evidence type="ECO:0000256" key="4">
    <source>
        <dbReference type="ARBA" id="ARBA00022737"/>
    </source>
</evidence>
<evidence type="ECO:0000256" key="6">
    <source>
        <dbReference type="ARBA" id="ARBA00023139"/>
    </source>
</evidence>
<feature type="signal peptide" evidence="8">
    <location>
        <begin position="1"/>
        <end position="24"/>
    </location>
</feature>
<keyword evidence="11" id="KW-1185">Reference proteome</keyword>
<sequence>MKKNKFILMATGVFSTLAAVPVIAAACSRNIYNHPKSPTTSVVNIKLNPNLVATADQKKDLPRIVMINDGGDINDKSFNQAAWEGLLNFVDKQNNISQRNYNVLEVTGGNYKNAYTQALNSGYKIWIMPGFLHSDQIASFIKEGNNAARMKELGVVILGADYATELKGHGIFQEFKTKEAAFAAGYAAAKFLSEEPNAADRTFAQFGGGNFAGVTDFNEGFMKGVLYWNEQQTDENKKVHTTQNTVDLSVGFDTNSAQLDTAISNILATNPKLILPVAGQATYSVMRRPEFKNRYIVGVDTDQALAAPSGKSAFFTSILKNLGQSTYDLVGAVALNTKTKEELGGFVLREADGHLNGGFSENWVDLSKTYIEGEKGVKAQQALDEAKRVASNLPEDVKSWLYSNKATKSGEEISDINTRMNALAAALFKAS</sequence>
<accession>A0A4V0ZAI6</accession>
<evidence type="ECO:0000313" key="11">
    <source>
        <dbReference type="Proteomes" id="UP000289326"/>
    </source>
</evidence>
<dbReference type="RefSeq" id="WP_130429609.1">
    <property type="nucleotide sequence ID" value="NZ_CP034841.1"/>
</dbReference>
<keyword evidence="7" id="KW-0449">Lipoprotein</keyword>
<dbReference type="PANTHER" id="PTHR34296:SF2">
    <property type="entry name" value="ABC TRANSPORTER GUANOSINE-BINDING PROTEIN NUPN"/>
    <property type="match status" value="1"/>
</dbReference>
<gene>
    <name evidence="10" type="ORF">EG856_02820</name>
</gene>
<dbReference type="Gene3D" id="3.40.50.2300">
    <property type="match status" value="2"/>
</dbReference>
<evidence type="ECO:0000256" key="8">
    <source>
        <dbReference type="SAM" id="SignalP"/>
    </source>
</evidence>
<dbReference type="OrthoDB" id="9769871at2"/>
<evidence type="ECO:0000259" key="9">
    <source>
        <dbReference type="Pfam" id="PF02608"/>
    </source>
</evidence>
<protein>
    <submittedName>
        <fullName evidence="10">BMP family ABC transporter substrate-binding protein</fullName>
    </submittedName>
</protein>
<evidence type="ECO:0000256" key="5">
    <source>
        <dbReference type="ARBA" id="ARBA00023136"/>
    </source>
</evidence>
<dbReference type="InterPro" id="IPR049890">
    <property type="entry name" value="VlpA-F-like_signal"/>
</dbReference>
<evidence type="ECO:0000256" key="1">
    <source>
        <dbReference type="ARBA" id="ARBA00004193"/>
    </source>
</evidence>
<keyword evidence="3 8" id="KW-0732">Signal</keyword>
<dbReference type="InterPro" id="IPR003760">
    <property type="entry name" value="PnrA-like"/>
</dbReference>
<keyword evidence="4" id="KW-0677">Repeat</keyword>
<dbReference type="KEGG" id="mphi:EG856_02820"/>
<dbReference type="PANTHER" id="PTHR34296">
    <property type="entry name" value="TRANSCRIPTIONAL ACTIVATOR PROTEIN MED"/>
    <property type="match status" value="1"/>
</dbReference>
<dbReference type="EMBL" id="CP034841">
    <property type="protein sequence ID" value="QBF34832.1"/>
    <property type="molecule type" value="Genomic_DNA"/>
</dbReference>
<dbReference type="InterPro" id="IPR050957">
    <property type="entry name" value="BMP_lipoprotein"/>
</dbReference>